<evidence type="ECO:0000256" key="3">
    <source>
        <dbReference type="SAM" id="MobiDB-lite"/>
    </source>
</evidence>
<organism evidence="5 6">
    <name type="scientific">Cocos nucifera</name>
    <name type="common">Coconut palm</name>
    <dbReference type="NCBI Taxonomy" id="13894"/>
    <lineage>
        <taxon>Eukaryota</taxon>
        <taxon>Viridiplantae</taxon>
        <taxon>Streptophyta</taxon>
        <taxon>Embryophyta</taxon>
        <taxon>Tracheophyta</taxon>
        <taxon>Spermatophyta</taxon>
        <taxon>Magnoliopsida</taxon>
        <taxon>Liliopsida</taxon>
        <taxon>Arecaceae</taxon>
        <taxon>Arecoideae</taxon>
        <taxon>Cocoseae</taxon>
        <taxon>Attaleinae</taxon>
        <taxon>Cocos</taxon>
    </lineage>
</organism>
<feature type="chain" id="PRO_5035475250" evidence="4">
    <location>
        <begin position="23"/>
        <end position="154"/>
    </location>
</feature>
<evidence type="ECO:0000313" key="5">
    <source>
        <dbReference type="EMBL" id="KAG1334929.1"/>
    </source>
</evidence>
<dbReference type="Pfam" id="PF04885">
    <property type="entry name" value="Stig1"/>
    <property type="match status" value="1"/>
</dbReference>
<protein>
    <submittedName>
        <fullName evidence="5">Stigma-specific STIG1-like protein 1</fullName>
    </submittedName>
</protein>
<feature type="compositionally biased region" description="Polar residues" evidence="3">
    <location>
        <begin position="36"/>
        <end position="55"/>
    </location>
</feature>
<keyword evidence="6" id="KW-1185">Reference proteome</keyword>
<name>A0A8K0I3T0_COCNU</name>
<evidence type="ECO:0000256" key="2">
    <source>
        <dbReference type="ARBA" id="ARBA00022729"/>
    </source>
</evidence>
<sequence length="154" mass="16710">MEMIARVLLIMALAMALATSLASPISPSDHEEDQEPNASSFSDPLTPEEASSSIRGVSRLLAQNNLEASMTCDRYPRMCRAKGSSGPDCCRKRCVNVMADNQNCGWCGRRCGYGQTCCSGRCVNVLYDLTNCGACKNKCKQGGYCNYGMCDYAN</sequence>
<dbReference type="EMBL" id="CM017874">
    <property type="protein sequence ID" value="KAG1334929.1"/>
    <property type="molecule type" value="Genomic_DNA"/>
</dbReference>
<dbReference type="InterPro" id="IPR006969">
    <property type="entry name" value="Stig-like"/>
</dbReference>
<feature type="region of interest" description="Disordered" evidence="3">
    <location>
        <begin position="24"/>
        <end position="55"/>
    </location>
</feature>
<dbReference type="AlphaFoldDB" id="A0A8K0I3T0"/>
<proteinExistence type="inferred from homology"/>
<keyword evidence="2 4" id="KW-0732">Signal</keyword>
<dbReference type="PANTHER" id="PTHR33227">
    <property type="entry name" value="STIGMA-SPECIFIC STIG1-LIKE PROTEIN 3"/>
    <property type="match status" value="1"/>
</dbReference>
<evidence type="ECO:0000256" key="1">
    <source>
        <dbReference type="ARBA" id="ARBA00006010"/>
    </source>
</evidence>
<comment type="caution">
    <text evidence="5">The sequence shown here is derived from an EMBL/GenBank/DDBJ whole genome shotgun (WGS) entry which is preliminary data.</text>
</comment>
<reference evidence="5" key="1">
    <citation type="journal article" date="2017" name="Gigascience">
        <title>The genome draft of coconut (Cocos nucifera).</title>
        <authorList>
            <person name="Xiao Y."/>
            <person name="Xu P."/>
            <person name="Fan H."/>
            <person name="Baudouin L."/>
            <person name="Xia W."/>
            <person name="Bocs S."/>
            <person name="Xu J."/>
            <person name="Li Q."/>
            <person name="Guo A."/>
            <person name="Zhou L."/>
            <person name="Li J."/>
            <person name="Wu Y."/>
            <person name="Ma Z."/>
            <person name="Armero A."/>
            <person name="Issali A.E."/>
            <person name="Liu N."/>
            <person name="Peng M."/>
            <person name="Yang Y."/>
        </authorList>
    </citation>
    <scope>NUCLEOTIDE SEQUENCE</scope>
    <source>
        <tissue evidence="5">Spear leaf of Hainan Tall coconut</tissue>
    </source>
</reference>
<feature type="signal peptide" evidence="4">
    <location>
        <begin position="1"/>
        <end position="22"/>
    </location>
</feature>
<comment type="similarity">
    <text evidence="1">Belongs to the STIG1 family.</text>
</comment>
<gene>
    <name evidence="5" type="ORF">COCNU_03G010480</name>
</gene>
<evidence type="ECO:0000256" key="4">
    <source>
        <dbReference type="SAM" id="SignalP"/>
    </source>
</evidence>
<evidence type="ECO:0000313" key="6">
    <source>
        <dbReference type="Proteomes" id="UP000797356"/>
    </source>
</evidence>
<dbReference type="PANTHER" id="PTHR33227:SF57">
    <property type="entry name" value="(WILD MALAYSIAN BANANA) HYPOTHETICAL PROTEIN"/>
    <property type="match status" value="1"/>
</dbReference>
<dbReference type="OrthoDB" id="776013at2759"/>
<reference evidence="5" key="2">
    <citation type="submission" date="2019-07" db="EMBL/GenBank/DDBJ databases">
        <authorList>
            <person name="Yang Y."/>
            <person name="Bocs S."/>
            <person name="Baudouin L."/>
        </authorList>
    </citation>
    <scope>NUCLEOTIDE SEQUENCE</scope>
    <source>
        <tissue evidence="5">Spear leaf of Hainan Tall coconut</tissue>
    </source>
</reference>
<dbReference type="Proteomes" id="UP000797356">
    <property type="component" value="Chromosome 3"/>
</dbReference>
<accession>A0A8K0I3T0</accession>